<evidence type="ECO:0000256" key="8">
    <source>
        <dbReference type="SAM" id="Phobius"/>
    </source>
</evidence>
<keyword evidence="4 8" id="KW-0472">Membrane</keyword>
<feature type="domain" description="Ig-like" evidence="10">
    <location>
        <begin position="37"/>
        <end position="130"/>
    </location>
</feature>
<evidence type="ECO:0000256" key="5">
    <source>
        <dbReference type="ARBA" id="ARBA00023170"/>
    </source>
</evidence>
<keyword evidence="5 11" id="KW-0675">Receptor</keyword>
<evidence type="ECO:0000259" key="10">
    <source>
        <dbReference type="PROSITE" id="PS50835"/>
    </source>
</evidence>
<evidence type="ECO:0000256" key="7">
    <source>
        <dbReference type="SAM" id="MobiDB-lite"/>
    </source>
</evidence>
<dbReference type="SMART" id="SM00406">
    <property type="entry name" value="IGv"/>
    <property type="match status" value="1"/>
</dbReference>
<gene>
    <name evidence="11" type="ORF">GHT09_012932</name>
    <name evidence="12" type="ORF">MONAX_5E038254</name>
</gene>
<keyword evidence="9" id="KW-0732">Signal</keyword>
<dbReference type="InterPro" id="IPR036179">
    <property type="entry name" value="Ig-like_dom_sf"/>
</dbReference>
<evidence type="ECO:0000256" key="1">
    <source>
        <dbReference type="ARBA" id="ARBA00004370"/>
    </source>
</evidence>
<keyword evidence="13" id="KW-1185">Reference proteome</keyword>
<dbReference type="EMBL" id="CABDUW010000022">
    <property type="protein sequence ID" value="VTJ52809.1"/>
    <property type="molecule type" value="Genomic_DNA"/>
</dbReference>
<dbReference type="Gene3D" id="2.60.40.10">
    <property type="entry name" value="Immunoglobulins"/>
    <property type="match status" value="1"/>
</dbReference>
<dbReference type="InterPro" id="IPR013783">
    <property type="entry name" value="Ig-like_fold"/>
</dbReference>
<dbReference type="PANTHER" id="PTHR19256:SF65">
    <property type="entry name" value="T CELL RECEPTOR GAMMA CONSTANT 1-RELATED"/>
    <property type="match status" value="1"/>
</dbReference>
<accession>A0A5E4A6Z3</accession>
<evidence type="ECO:0000256" key="6">
    <source>
        <dbReference type="ARBA" id="ARBA00023319"/>
    </source>
</evidence>
<protein>
    <submittedName>
        <fullName evidence="11">Tyrosine-protein phosphatase non-receptor type substrate 1</fullName>
    </submittedName>
</protein>
<keyword evidence="3 8" id="KW-1133">Transmembrane helix</keyword>
<evidence type="ECO:0000313" key="12">
    <source>
        <dbReference type="EMBL" id="VTJ52809.1"/>
    </source>
</evidence>
<feature type="chain" id="PRO_5033847969" evidence="9">
    <location>
        <begin position="35"/>
        <end position="368"/>
    </location>
</feature>
<feature type="transmembrane region" description="Helical" evidence="8">
    <location>
        <begin position="277"/>
        <end position="300"/>
    </location>
</feature>
<proteinExistence type="predicted"/>
<dbReference type="SUPFAM" id="SSF48726">
    <property type="entry name" value="Immunoglobulin"/>
    <property type="match status" value="2"/>
</dbReference>
<comment type="subcellular location">
    <subcellularLocation>
        <location evidence="1">Membrane</location>
    </subcellularLocation>
</comment>
<feature type="signal peptide" evidence="9">
    <location>
        <begin position="1"/>
        <end position="34"/>
    </location>
</feature>
<evidence type="ECO:0000256" key="3">
    <source>
        <dbReference type="ARBA" id="ARBA00022989"/>
    </source>
</evidence>
<dbReference type="PROSITE" id="PS50835">
    <property type="entry name" value="IG_LIKE"/>
    <property type="match status" value="1"/>
</dbReference>
<dbReference type="PANTHER" id="PTHR19256">
    <property type="entry name" value="T-CELL RECEPTOR GAMMA CHAIN"/>
    <property type="match status" value="1"/>
</dbReference>
<dbReference type="InterPro" id="IPR051117">
    <property type="entry name" value="TRG_var/const_region"/>
</dbReference>
<feature type="compositionally biased region" description="Polar residues" evidence="7">
    <location>
        <begin position="359"/>
        <end position="368"/>
    </location>
</feature>
<dbReference type="Proteomes" id="UP000335636">
    <property type="component" value="Unassembled WGS sequence"/>
</dbReference>
<organism evidence="12 13">
    <name type="scientific">Marmota monax</name>
    <name type="common">Woodchuck</name>
    <dbReference type="NCBI Taxonomy" id="9995"/>
    <lineage>
        <taxon>Eukaryota</taxon>
        <taxon>Metazoa</taxon>
        <taxon>Chordata</taxon>
        <taxon>Craniata</taxon>
        <taxon>Vertebrata</taxon>
        <taxon>Euteleostomi</taxon>
        <taxon>Mammalia</taxon>
        <taxon>Eutheria</taxon>
        <taxon>Euarchontoglires</taxon>
        <taxon>Glires</taxon>
        <taxon>Rodentia</taxon>
        <taxon>Sciuromorpha</taxon>
        <taxon>Sciuridae</taxon>
        <taxon>Xerinae</taxon>
        <taxon>Marmotini</taxon>
        <taxon>Marmota</taxon>
    </lineage>
</organism>
<reference evidence="12 13" key="1">
    <citation type="submission" date="2019-04" db="EMBL/GenBank/DDBJ databases">
        <authorList>
            <person name="Alioto T."/>
            <person name="Alioto T."/>
        </authorList>
    </citation>
    <scope>NUCLEOTIDE SEQUENCE [LARGE SCALE GENOMIC DNA]</scope>
</reference>
<dbReference type="InterPro" id="IPR013106">
    <property type="entry name" value="Ig_V-set"/>
</dbReference>
<dbReference type="Proteomes" id="UP000662637">
    <property type="component" value="Unassembled WGS sequence"/>
</dbReference>
<feature type="region of interest" description="Disordered" evidence="7">
    <location>
        <begin position="315"/>
        <end position="368"/>
    </location>
</feature>
<dbReference type="Pfam" id="PF07686">
    <property type="entry name" value="V-set"/>
    <property type="match status" value="1"/>
</dbReference>
<dbReference type="EMBL" id="WJEC01008432">
    <property type="protein sequence ID" value="KAF7462225.1"/>
    <property type="molecule type" value="Genomic_DNA"/>
</dbReference>
<dbReference type="AlphaFoldDB" id="A0A5E4A6Z3"/>
<dbReference type="InterPro" id="IPR007110">
    <property type="entry name" value="Ig-like_dom"/>
</dbReference>
<sequence length="368" mass="39066">MDMIIQPRLLRGAASRPGVALLLLLLFISGATEARLPSLSQPQPSVLSGQGNPQILCVVQDVPIAAHVLSWYQQLQGHGPTFLLSQRQGAPPTYGLGVNPRFLAEMDLAQNTARLTVGNASPADEGIYYCAMWFSGLYLFGEGTRLFYQAEVQAPALPPPVLSLFIPASGPPSVALCVALGQHPAPLRISWVLRGQHREEDEFTGRPGGPLVSWLQLPREAAGTTVSCQGLHQSGAIEAALYLPGGPGCKELDPNWNETHESSGDIPLAELEHTLAAVTYCYLGLLGATPLYGLILVALWRNRCCLGHLQVSPTQEAPADAGDSRPQEGRGHSPARALEDEAPSPSDLQDLTEAACAPASTSIQPASS</sequence>
<evidence type="ECO:0000256" key="2">
    <source>
        <dbReference type="ARBA" id="ARBA00022692"/>
    </source>
</evidence>
<reference evidence="11" key="2">
    <citation type="submission" date="2020-08" db="EMBL/GenBank/DDBJ databases">
        <authorList>
            <person name="Shumante A."/>
            <person name="Zimin A.V."/>
            <person name="Puiu D."/>
            <person name="Salzberg S.L."/>
        </authorList>
    </citation>
    <scope>NUCLEOTIDE SEQUENCE</scope>
    <source>
        <strain evidence="11">WC2-LM</strain>
        <tissue evidence="11">Liver</tissue>
    </source>
</reference>
<evidence type="ECO:0000256" key="9">
    <source>
        <dbReference type="SAM" id="SignalP"/>
    </source>
</evidence>
<dbReference type="GO" id="GO:0016020">
    <property type="term" value="C:membrane"/>
    <property type="evidence" value="ECO:0007669"/>
    <property type="project" value="UniProtKB-SubCell"/>
</dbReference>
<evidence type="ECO:0000256" key="4">
    <source>
        <dbReference type="ARBA" id="ARBA00023136"/>
    </source>
</evidence>
<evidence type="ECO:0000313" key="13">
    <source>
        <dbReference type="Proteomes" id="UP000335636"/>
    </source>
</evidence>
<dbReference type="CDD" id="cd00099">
    <property type="entry name" value="IgV"/>
    <property type="match status" value="1"/>
</dbReference>
<name>A0A5E4A6Z3_MARMO</name>
<keyword evidence="2 8" id="KW-0812">Transmembrane</keyword>
<evidence type="ECO:0000313" key="11">
    <source>
        <dbReference type="EMBL" id="KAF7462225.1"/>
    </source>
</evidence>
<keyword evidence="6" id="KW-0393">Immunoglobulin domain</keyword>
<feature type="compositionally biased region" description="Basic and acidic residues" evidence="7">
    <location>
        <begin position="322"/>
        <end position="331"/>
    </location>
</feature>